<feature type="compositionally biased region" description="Basic residues" evidence="1">
    <location>
        <begin position="12"/>
        <end position="23"/>
    </location>
</feature>
<evidence type="ECO:0000313" key="3">
    <source>
        <dbReference type="Proteomes" id="UP000827092"/>
    </source>
</evidence>
<feature type="region of interest" description="Disordered" evidence="1">
    <location>
        <begin position="1"/>
        <end position="75"/>
    </location>
</feature>
<name>A0AAV6TID2_9ARAC</name>
<feature type="compositionally biased region" description="Low complexity" evidence="1">
    <location>
        <begin position="24"/>
        <end position="34"/>
    </location>
</feature>
<sequence length="75" mass="8251">MCASQWVLNKPGAKRKYRPRRSPHSGSPSLSGRGAPETRRSTCGSGRSLSAPLGPERCERARTRTRPEENSWCGP</sequence>
<dbReference type="Proteomes" id="UP000827092">
    <property type="component" value="Unassembled WGS sequence"/>
</dbReference>
<dbReference type="AlphaFoldDB" id="A0AAV6TID2"/>
<protein>
    <submittedName>
        <fullName evidence="2">Uncharacterized protein</fullName>
    </submittedName>
</protein>
<dbReference type="EMBL" id="JAFNEN010004303">
    <property type="protein sequence ID" value="KAG8171200.1"/>
    <property type="molecule type" value="Genomic_DNA"/>
</dbReference>
<keyword evidence="3" id="KW-1185">Reference proteome</keyword>
<reference evidence="2 3" key="1">
    <citation type="journal article" date="2022" name="Nat. Ecol. Evol.">
        <title>A masculinizing supergene underlies an exaggerated male reproductive morph in a spider.</title>
        <authorList>
            <person name="Hendrickx F."/>
            <person name="De Corte Z."/>
            <person name="Sonet G."/>
            <person name="Van Belleghem S.M."/>
            <person name="Kostlbacher S."/>
            <person name="Vangestel C."/>
        </authorList>
    </citation>
    <scope>NUCLEOTIDE SEQUENCE [LARGE SCALE GENOMIC DNA]</scope>
    <source>
        <strain evidence="2">W744_W776</strain>
    </source>
</reference>
<gene>
    <name evidence="2" type="ORF">JTE90_017000</name>
</gene>
<feature type="compositionally biased region" description="Basic and acidic residues" evidence="1">
    <location>
        <begin position="56"/>
        <end position="69"/>
    </location>
</feature>
<accession>A0AAV6TID2</accession>
<organism evidence="2 3">
    <name type="scientific">Oedothorax gibbosus</name>
    <dbReference type="NCBI Taxonomy" id="931172"/>
    <lineage>
        <taxon>Eukaryota</taxon>
        <taxon>Metazoa</taxon>
        <taxon>Ecdysozoa</taxon>
        <taxon>Arthropoda</taxon>
        <taxon>Chelicerata</taxon>
        <taxon>Arachnida</taxon>
        <taxon>Araneae</taxon>
        <taxon>Araneomorphae</taxon>
        <taxon>Entelegynae</taxon>
        <taxon>Araneoidea</taxon>
        <taxon>Linyphiidae</taxon>
        <taxon>Erigoninae</taxon>
        <taxon>Oedothorax</taxon>
    </lineage>
</organism>
<proteinExistence type="predicted"/>
<evidence type="ECO:0000313" key="2">
    <source>
        <dbReference type="EMBL" id="KAG8171200.1"/>
    </source>
</evidence>
<evidence type="ECO:0000256" key="1">
    <source>
        <dbReference type="SAM" id="MobiDB-lite"/>
    </source>
</evidence>
<comment type="caution">
    <text evidence="2">The sequence shown here is derived from an EMBL/GenBank/DDBJ whole genome shotgun (WGS) entry which is preliminary data.</text>
</comment>